<dbReference type="Pfam" id="PF11251">
    <property type="entry name" value="DUF3050"/>
    <property type="match status" value="1"/>
</dbReference>
<reference evidence="2" key="1">
    <citation type="submission" date="2016-10" db="EMBL/GenBank/DDBJ databases">
        <authorList>
            <person name="Varghese N."/>
            <person name="Submissions S."/>
        </authorList>
    </citation>
    <scope>NUCLEOTIDE SEQUENCE [LARGE SCALE GENOMIC DNA]</scope>
    <source>
        <strain evidence="2">CGMCC 1.9230</strain>
    </source>
</reference>
<gene>
    <name evidence="1" type="ORF">SAMN04488130_101212</name>
</gene>
<accession>A0A1H5SAJ0</accession>
<dbReference type="Gene3D" id="1.20.910.10">
    <property type="entry name" value="Heme oxygenase-like"/>
    <property type="match status" value="1"/>
</dbReference>
<organism evidence="1 2">
    <name type="scientific">Flavobacterium urumqiense</name>
    <dbReference type="NCBI Taxonomy" id="935224"/>
    <lineage>
        <taxon>Bacteria</taxon>
        <taxon>Pseudomonadati</taxon>
        <taxon>Bacteroidota</taxon>
        <taxon>Flavobacteriia</taxon>
        <taxon>Flavobacteriales</taxon>
        <taxon>Flavobacteriaceae</taxon>
        <taxon>Flavobacterium</taxon>
    </lineage>
</organism>
<proteinExistence type="predicted"/>
<dbReference type="InterPro" id="IPR024423">
    <property type="entry name" value="DUF3050"/>
</dbReference>
<dbReference type="AlphaFoldDB" id="A0A1H5SAJ0"/>
<name>A0A1H5SAJ0_9FLAO</name>
<dbReference type="Proteomes" id="UP000236737">
    <property type="component" value="Unassembled WGS sequence"/>
</dbReference>
<dbReference type="InterPro" id="IPR016084">
    <property type="entry name" value="Haem_Oase-like_multi-hlx"/>
</dbReference>
<evidence type="ECO:0000313" key="1">
    <source>
        <dbReference type="EMBL" id="SEF47582.1"/>
    </source>
</evidence>
<evidence type="ECO:0000313" key="2">
    <source>
        <dbReference type="Proteomes" id="UP000236737"/>
    </source>
</evidence>
<protein>
    <recommendedName>
        <fullName evidence="3">DUF3050 domain-containing protein</fullName>
    </recommendedName>
</protein>
<sequence>METGSFFIFTSKNTTMNIESINKTIQSQKESLLQHSLYKKVQTIEDLHTFLENHVYAVWDFMSLLKALQSKLTCTTTPWFATENPETRYLINEIVLAEETDLTMDGLHQSHYEMYIEAMKACGANTQGIERFLAEVHSFKNVFVAIKKSNLHPNIKAFLDFTFRVIDEGKTHEIAAAFTFGREDLIPSMFTAILKNFQENFPETDLSKLIYYFERHIELDAEEHGPMAMKMITELCGTDPQKWSDVEEVSILALEKRIGLWDAIEETIVMNVELA</sequence>
<evidence type="ECO:0008006" key="3">
    <source>
        <dbReference type="Google" id="ProtNLM"/>
    </source>
</evidence>
<dbReference type="SUPFAM" id="SSF48613">
    <property type="entry name" value="Heme oxygenase-like"/>
    <property type="match status" value="1"/>
</dbReference>
<dbReference type="EMBL" id="FNVP01000001">
    <property type="protein sequence ID" value="SEF47582.1"/>
    <property type="molecule type" value="Genomic_DNA"/>
</dbReference>
<keyword evidence="2" id="KW-1185">Reference proteome</keyword>